<dbReference type="EMBL" id="CP137852">
    <property type="protein sequence ID" value="WPB86021.1"/>
    <property type="molecule type" value="Genomic_DNA"/>
</dbReference>
<protein>
    <submittedName>
        <fullName evidence="1">Uncharacterized protein</fullName>
    </submittedName>
</protein>
<name>A0ABZ0PKP8_9PROT</name>
<dbReference type="SUPFAM" id="SSF46785">
    <property type="entry name" value="Winged helix' DNA-binding domain"/>
    <property type="match status" value="1"/>
</dbReference>
<accession>A0ABZ0PKP8</accession>
<dbReference type="Gene3D" id="1.10.10.10">
    <property type="entry name" value="Winged helix-like DNA-binding domain superfamily/Winged helix DNA-binding domain"/>
    <property type="match status" value="1"/>
</dbReference>
<proteinExistence type="predicted"/>
<sequence>MMMFLPCAGSACRLNDMLARMKVPILGMAQGATPMTRRMPPPPEAQPSAEQAFERAYAARFAEYHLAWSVFFVGHMADLRTHFDDLEDALLLAAFGLGPLAEKLRRSRREGDAEGLIYGKRPASEGWTNARRLAEVTGIPRETVRRKLERFRRRGWVEQTDDRSWRMALLPDGSAPLAADMKAANAEFVARLARLMAEFKRIEGAGPG</sequence>
<keyword evidence="2" id="KW-1185">Reference proteome</keyword>
<dbReference type="Proteomes" id="UP001305521">
    <property type="component" value="Chromosome"/>
</dbReference>
<evidence type="ECO:0000313" key="2">
    <source>
        <dbReference type="Proteomes" id="UP001305521"/>
    </source>
</evidence>
<dbReference type="RefSeq" id="WP_318649998.1">
    <property type="nucleotide sequence ID" value="NZ_CP137852.1"/>
</dbReference>
<organism evidence="1 2">
    <name type="scientific">Sediminicoccus rosea</name>
    <dbReference type="NCBI Taxonomy" id="1225128"/>
    <lineage>
        <taxon>Bacteria</taxon>
        <taxon>Pseudomonadati</taxon>
        <taxon>Pseudomonadota</taxon>
        <taxon>Alphaproteobacteria</taxon>
        <taxon>Acetobacterales</taxon>
        <taxon>Roseomonadaceae</taxon>
        <taxon>Sediminicoccus</taxon>
    </lineage>
</organism>
<evidence type="ECO:0000313" key="1">
    <source>
        <dbReference type="EMBL" id="WPB86021.1"/>
    </source>
</evidence>
<dbReference type="InterPro" id="IPR036388">
    <property type="entry name" value="WH-like_DNA-bd_sf"/>
</dbReference>
<reference evidence="1 2" key="1">
    <citation type="submission" date="2023-11" db="EMBL/GenBank/DDBJ databases">
        <title>Arctic aerobic anoxygenic photoheterotroph Sediminicoccus rosea KRV36 adapts its photosynthesis to long days of polar summer.</title>
        <authorList>
            <person name="Tomasch J."/>
            <person name="Kopejtka K."/>
            <person name="Bily T."/>
            <person name="Gardiner A.T."/>
            <person name="Gardian Z."/>
            <person name="Shivaramu S."/>
            <person name="Koblizek M."/>
            <person name="Engelhardt F."/>
            <person name="Kaftan D."/>
        </authorList>
    </citation>
    <scope>NUCLEOTIDE SEQUENCE [LARGE SCALE GENOMIC DNA]</scope>
    <source>
        <strain evidence="1 2">R-30</strain>
    </source>
</reference>
<dbReference type="InterPro" id="IPR036390">
    <property type="entry name" value="WH_DNA-bd_sf"/>
</dbReference>
<gene>
    <name evidence="1" type="ORF">R9Z33_03930</name>
</gene>